<gene>
    <name evidence="1" type="ordered locus">swp_2878</name>
</gene>
<organism evidence="1 2">
    <name type="scientific">Shewanella piezotolerans (strain WP3 / JCM 13877)</name>
    <dbReference type="NCBI Taxonomy" id="225849"/>
    <lineage>
        <taxon>Bacteria</taxon>
        <taxon>Pseudomonadati</taxon>
        <taxon>Pseudomonadota</taxon>
        <taxon>Gammaproteobacteria</taxon>
        <taxon>Alteromonadales</taxon>
        <taxon>Shewanellaceae</taxon>
        <taxon>Shewanella</taxon>
    </lineage>
</organism>
<dbReference type="KEGG" id="swp:swp_2878"/>
<accession>B8CPM8</accession>
<evidence type="ECO:0000313" key="2">
    <source>
        <dbReference type="Proteomes" id="UP000000753"/>
    </source>
</evidence>
<evidence type="ECO:0000313" key="1">
    <source>
        <dbReference type="EMBL" id="ACJ29604.1"/>
    </source>
</evidence>
<name>B8CPM8_SHEPW</name>
<dbReference type="Proteomes" id="UP000000753">
    <property type="component" value="Chromosome"/>
</dbReference>
<dbReference type="EMBL" id="CP000472">
    <property type="protein sequence ID" value="ACJ29604.1"/>
    <property type="molecule type" value="Genomic_DNA"/>
</dbReference>
<reference evidence="1 2" key="1">
    <citation type="journal article" date="2008" name="PLoS ONE">
        <title>Environmental adaptation: genomic analysis of the piezotolerant and psychrotolerant deep-sea iron reducing bacterium Shewanella piezotolerans WP3.</title>
        <authorList>
            <person name="Wang F."/>
            <person name="Wang J."/>
            <person name="Jian H."/>
            <person name="Zhang B."/>
            <person name="Li S."/>
            <person name="Wang F."/>
            <person name="Zeng X."/>
            <person name="Gao L."/>
            <person name="Bartlett D.H."/>
            <person name="Yu J."/>
            <person name="Hu S."/>
            <person name="Xiao X."/>
        </authorList>
    </citation>
    <scope>NUCLEOTIDE SEQUENCE [LARGE SCALE GENOMIC DNA]</scope>
    <source>
        <strain evidence="2">WP3 / JCM 13877</strain>
    </source>
</reference>
<sequence>MFSGSTPKLSSKLTTEEVIVMDGLYYAALFFRT</sequence>
<dbReference type="AlphaFoldDB" id="B8CPM8"/>
<protein>
    <submittedName>
        <fullName evidence="1">Uncharacterized protein</fullName>
    </submittedName>
</protein>
<keyword evidence="2" id="KW-1185">Reference proteome</keyword>
<proteinExistence type="predicted"/>
<dbReference type="HOGENOM" id="CLU_220786_0_0_6"/>